<evidence type="ECO:0000259" key="5">
    <source>
        <dbReference type="PROSITE" id="PS50830"/>
    </source>
</evidence>
<dbReference type="GO" id="GO:0016787">
    <property type="term" value="F:hydrolase activity"/>
    <property type="evidence" value="ECO:0007669"/>
    <property type="project" value="UniProtKB-KW"/>
</dbReference>
<dbReference type="GO" id="GO:0005737">
    <property type="term" value="C:cytoplasm"/>
    <property type="evidence" value="ECO:0007669"/>
    <property type="project" value="TreeGrafter"/>
</dbReference>
<feature type="domain" description="TNase-like" evidence="5">
    <location>
        <begin position="222"/>
        <end position="310"/>
    </location>
</feature>
<evidence type="ECO:0000256" key="2">
    <source>
        <dbReference type="ARBA" id="ARBA00022759"/>
    </source>
</evidence>
<keyword evidence="1" id="KW-0540">Nuclease</keyword>
<evidence type="ECO:0000256" key="4">
    <source>
        <dbReference type="SAM" id="Phobius"/>
    </source>
</evidence>
<keyword evidence="7" id="KW-1185">Reference proteome</keyword>
<keyword evidence="4" id="KW-0472">Membrane</keyword>
<keyword evidence="3" id="KW-0378">Hydrolase</keyword>
<dbReference type="PROSITE" id="PS50830">
    <property type="entry name" value="TNASE_3"/>
    <property type="match status" value="1"/>
</dbReference>
<sequence>MKYFLVWVLGYVLGSHLCVEGNSVGCVLGALMLIVLCFKILRFLKNVIRFLHKLCSNATDTEEDSQSLGLRPHYNSTLPSNASFLANDLLKFEIGSKVPEGLSYYIASSKEDQAKWYRELLKAWKEATPPPKTADEAARLVIQTLNANVQQADVERLLAFYALPVPHTLNQLSADTPTSLPKGVQFEQRTGKTFFNVLDIRVVDHQNEEILARQDHIRLRYRAPELLMPYGNEAKEELVKLVQGKCLRVLVYDEDIYGRTVADVYCDGIFVQEVLLKRGCAWHYKFHDQRLELARWQKEAQRNRVGLWAFPNPEEPWEWRRRKRQGRNQVSL</sequence>
<name>A0AAV5I3A5_9ROSI</name>
<dbReference type="Pfam" id="PF00565">
    <property type="entry name" value="SNase"/>
    <property type="match status" value="1"/>
</dbReference>
<dbReference type="SMART" id="SM00318">
    <property type="entry name" value="SNc"/>
    <property type="match status" value="1"/>
</dbReference>
<dbReference type="SUPFAM" id="SSF50199">
    <property type="entry name" value="Staphylococcal nuclease"/>
    <property type="match status" value="1"/>
</dbReference>
<comment type="caution">
    <text evidence="6">The sequence shown here is derived from an EMBL/GenBank/DDBJ whole genome shotgun (WGS) entry which is preliminary data.</text>
</comment>
<accession>A0AAV5I3A5</accession>
<keyword evidence="2" id="KW-0255">Endonuclease</keyword>
<keyword evidence="4" id="KW-1133">Transmembrane helix</keyword>
<protein>
    <recommendedName>
        <fullName evidence="5">TNase-like domain-containing protein</fullName>
    </recommendedName>
</protein>
<evidence type="ECO:0000256" key="3">
    <source>
        <dbReference type="ARBA" id="ARBA00022801"/>
    </source>
</evidence>
<dbReference type="Gene3D" id="2.40.50.90">
    <property type="match status" value="1"/>
</dbReference>
<dbReference type="InterPro" id="IPR035437">
    <property type="entry name" value="SNase_OB-fold_sf"/>
</dbReference>
<proteinExistence type="predicted"/>
<dbReference type="PANTHER" id="PTHR12302">
    <property type="entry name" value="EBNA2 BINDING PROTEIN P100"/>
    <property type="match status" value="1"/>
</dbReference>
<dbReference type="AlphaFoldDB" id="A0AAV5I3A5"/>
<evidence type="ECO:0000313" key="7">
    <source>
        <dbReference type="Proteomes" id="UP001054252"/>
    </source>
</evidence>
<evidence type="ECO:0000313" key="6">
    <source>
        <dbReference type="EMBL" id="GKU92204.1"/>
    </source>
</evidence>
<evidence type="ECO:0000256" key="1">
    <source>
        <dbReference type="ARBA" id="ARBA00022722"/>
    </source>
</evidence>
<organism evidence="6 7">
    <name type="scientific">Rubroshorea leprosula</name>
    <dbReference type="NCBI Taxonomy" id="152421"/>
    <lineage>
        <taxon>Eukaryota</taxon>
        <taxon>Viridiplantae</taxon>
        <taxon>Streptophyta</taxon>
        <taxon>Embryophyta</taxon>
        <taxon>Tracheophyta</taxon>
        <taxon>Spermatophyta</taxon>
        <taxon>Magnoliopsida</taxon>
        <taxon>eudicotyledons</taxon>
        <taxon>Gunneridae</taxon>
        <taxon>Pentapetalae</taxon>
        <taxon>rosids</taxon>
        <taxon>malvids</taxon>
        <taxon>Malvales</taxon>
        <taxon>Dipterocarpaceae</taxon>
        <taxon>Rubroshorea</taxon>
    </lineage>
</organism>
<reference evidence="6 7" key="1">
    <citation type="journal article" date="2021" name="Commun. Biol.">
        <title>The genome of Shorea leprosula (Dipterocarpaceae) highlights the ecological relevance of drought in aseasonal tropical rainforests.</title>
        <authorList>
            <person name="Ng K.K.S."/>
            <person name="Kobayashi M.J."/>
            <person name="Fawcett J.A."/>
            <person name="Hatakeyama M."/>
            <person name="Paape T."/>
            <person name="Ng C.H."/>
            <person name="Ang C.C."/>
            <person name="Tnah L.H."/>
            <person name="Lee C.T."/>
            <person name="Nishiyama T."/>
            <person name="Sese J."/>
            <person name="O'Brien M.J."/>
            <person name="Copetti D."/>
            <person name="Mohd Noor M.I."/>
            <person name="Ong R.C."/>
            <person name="Putra M."/>
            <person name="Sireger I.Z."/>
            <person name="Indrioko S."/>
            <person name="Kosugi Y."/>
            <person name="Izuno A."/>
            <person name="Isagi Y."/>
            <person name="Lee S.L."/>
            <person name="Shimizu K.K."/>
        </authorList>
    </citation>
    <scope>NUCLEOTIDE SEQUENCE [LARGE SCALE GENOMIC DNA]</scope>
    <source>
        <strain evidence="6">214</strain>
    </source>
</reference>
<dbReference type="Proteomes" id="UP001054252">
    <property type="component" value="Unassembled WGS sequence"/>
</dbReference>
<dbReference type="PANTHER" id="PTHR12302:SF3">
    <property type="entry name" value="SERINE_THREONINE-PROTEIN KINASE 31"/>
    <property type="match status" value="1"/>
</dbReference>
<dbReference type="InterPro" id="IPR016071">
    <property type="entry name" value="Staphylococal_nuclease_OB-fold"/>
</dbReference>
<feature type="transmembrane region" description="Helical" evidence="4">
    <location>
        <begin position="24"/>
        <end position="44"/>
    </location>
</feature>
<dbReference type="EMBL" id="BPVZ01000005">
    <property type="protein sequence ID" value="GKU92204.1"/>
    <property type="molecule type" value="Genomic_DNA"/>
</dbReference>
<dbReference type="GO" id="GO:0004519">
    <property type="term" value="F:endonuclease activity"/>
    <property type="evidence" value="ECO:0007669"/>
    <property type="project" value="UniProtKB-KW"/>
</dbReference>
<gene>
    <name evidence="6" type="ORF">SLEP1_g5964</name>
</gene>
<keyword evidence="4" id="KW-0812">Transmembrane</keyword>